<name>A0A061HXS9_CRIGR</name>
<dbReference type="AlphaFoldDB" id="A0A061HXS9"/>
<gene>
    <name evidence="2" type="ORF">H671_xg20308</name>
</gene>
<feature type="region of interest" description="Disordered" evidence="1">
    <location>
        <begin position="1"/>
        <end position="36"/>
    </location>
</feature>
<evidence type="ECO:0000313" key="2">
    <source>
        <dbReference type="EMBL" id="ERE65353.1"/>
    </source>
</evidence>
<feature type="compositionally biased region" description="Basic and acidic residues" evidence="1">
    <location>
        <begin position="1"/>
        <end position="16"/>
    </location>
</feature>
<accession>A0A061HXS9</accession>
<dbReference type="Proteomes" id="UP000030759">
    <property type="component" value="Unassembled WGS sequence"/>
</dbReference>
<reference evidence="3" key="1">
    <citation type="journal article" date="2013" name="Nat. Biotechnol.">
        <title>Chinese hamster genome sequenced from sorted chromosomes.</title>
        <authorList>
            <person name="Brinkrolf K."/>
            <person name="Rupp O."/>
            <person name="Laux H."/>
            <person name="Kollin F."/>
            <person name="Ernst W."/>
            <person name="Linke B."/>
            <person name="Kofler R."/>
            <person name="Romand S."/>
            <person name="Hesse F."/>
            <person name="Budach W.E."/>
            <person name="Galosy S."/>
            <person name="Muller D."/>
            <person name="Noll T."/>
            <person name="Wienberg J."/>
            <person name="Jostock T."/>
            <person name="Leonard M."/>
            <person name="Grillari J."/>
            <person name="Tauch A."/>
            <person name="Goesmann A."/>
            <person name="Helk B."/>
            <person name="Mott J.E."/>
            <person name="Puhler A."/>
            <person name="Borth N."/>
        </authorList>
    </citation>
    <scope>NUCLEOTIDE SEQUENCE [LARGE SCALE GENOMIC DNA]</scope>
    <source>
        <strain evidence="3">17A/GY</strain>
    </source>
</reference>
<evidence type="ECO:0000313" key="3">
    <source>
        <dbReference type="Proteomes" id="UP000030759"/>
    </source>
</evidence>
<organism evidence="2 3">
    <name type="scientific">Cricetulus griseus</name>
    <name type="common">Chinese hamster</name>
    <name type="synonym">Cricetulus barabensis griseus</name>
    <dbReference type="NCBI Taxonomy" id="10029"/>
    <lineage>
        <taxon>Eukaryota</taxon>
        <taxon>Metazoa</taxon>
        <taxon>Chordata</taxon>
        <taxon>Craniata</taxon>
        <taxon>Vertebrata</taxon>
        <taxon>Euteleostomi</taxon>
        <taxon>Mammalia</taxon>
        <taxon>Eutheria</taxon>
        <taxon>Euarchontoglires</taxon>
        <taxon>Glires</taxon>
        <taxon>Rodentia</taxon>
        <taxon>Myomorpha</taxon>
        <taxon>Muroidea</taxon>
        <taxon>Cricetidae</taxon>
        <taxon>Cricetinae</taxon>
        <taxon>Cricetulus</taxon>
    </lineage>
</organism>
<evidence type="ECO:0000256" key="1">
    <source>
        <dbReference type="SAM" id="MobiDB-lite"/>
    </source>
</evidence>
<feature type="region of interest" description="Disordered" evidence="1">
    <location>
        <begin position="64"/>
        <end position="91"/>
    </location>
</feature>
<dbReference type="EMBL" id="KE684775">
    <property type="protein sequence ID" value="ERE65353.1"/>
    <property type="molecule type" value="Genomic_DNA"/>
</dbReference>
<feature type="compositionally biased region" description="Polar residues" evidence="1">
    <location>
        <begin position="17"/>
        <end position="26"/>
    </location>
</feature>
<protein>
    <submittedName>
        <fullName evidence="2">Uncharacterized protein</fullName>
    </submittedName>
</protein>
<proteinExistence type="predicted"/>
<sequence length="160" mass="18006">MNSKEEKFRHPSDRHSIPNNKHSGNSMEEEIECKSQMEWKTPEEQASLHQLGKAHMKSQRLKQQAQGAAENRTQKMAPVSAFRQPDGERSLCPPLRNKAQVDSLRILKLENVNTKQGTHVCVAILSSTKICGSLTTHILCVKNLNELLGDYDSELQCDNA</sequence>